<reference evidence="3 4" key="1">
    <citation type="submission" date="2023-08" db="EMBL/GenBank/DDBJ databases">
        <title>Functional and genomic diversity of the sorghum phyllosphere microbiome.</title>
        <authorList>
            <person name="Shade A."/>
        </authorList>
    </citation>
    <scope>NUCLEOTIDE SEQUENCE [LARGE SCALE GENOMIC DNA]</scope>
    <source>
        <strain evidence="3 4">SORGH_AS_0919</strain>
    </source>
</reference>
<dbReference type="PANTHER" id="PTHR33542">
    <property type="entry name" value="SIROHYDROCHLORIN FERROCHELATASE, CHLOROPLASTIC"/>
    <property type="match status" value="1"/>
</dbReference>
<sequence>MTPVLIACSHGTSSLEGRAAIAGVVSRVRDMLPGVLVEEAFVDVQQPEIDAVVAGVPAGAASVVVPLLLSTGFHTRVDIARAVAAAPGPCVATPALGPHDLLAGLLAERLRAAGLGAGGAQPGAEAVVLAAAGSSDPAAEVDVAAMAELLAAHLGMPVSVGFAAGAGIRIGAAVAAARSAGARRVFAASYVLAPGHFAGVIAGAGADVVTDPLAPDDAVAAVVVERYRAALR</sequence>
<dbReference type="Gene3D" id="3.40.50.1400">
    <property type="match status" value="2"/>
</dbReference>
<dbReference type="Pfam" id="PF01903">
    <property type="entry name" value="CbiX"/>
    <property type="match status" value="2"/>
</dbReference>
<keyword evidence="4" id="KW-1185">Reference proteome</keyword>
<gene>
    <name evidence="3" type="ORF">QE367_002488</name>
</gene>
<dbReference type="Proteomes" id="UP001260188">
    <property type="component" value="Unassembled WGS sequence"/>
</dbReference>
<dbReference type="PANTHER" id="PTHR33542:SF5">
    <property type="entry name" value="FERROCHELATASE CHE1"/>
    <property type="match status" value="1"/>
</dbReference>
<dbReference type="RefSeq" id="WP_309667145.1">
    <property type="nucleotide sequence ID" value="NZ_JAVIZA010000001.1"/>
</dbReference>
<evidence type="ECO:0000313" key="3">
    <source>
        <dbReference type="EMBL" id="MDR6168284.1"/>
    </source>
</evidence>
<evidence type="ECO:0000256" key="1">
    <source>
        <dbReference type="ARBA" id="ARBA00022723"/>
    </source>
</evidence>
<evidence type="ECO:0000313" key="4">
    <source>
        <dbReference type="Proteomes" id="UP001260188"/>
    </source>
</evidence>
<dbReference type="CDD" id="cd03416">
    <property type="entry name" value="CbiX_SirB_N"/>
    <property type="match status" value="1"/>
</dbReference>
<name>A0ABU1I324_9MICO</name>
<accession>A0ABU1I324</accession>
<dbReference type="InterPro" id="IPR050963">
    <property type="entry name" value="Sirohydro_Cobaltochel/CbiX"/>
</dbReference>
<dbReference type="SUPFAM" id="SSF53800">
    <property type="entry name" value="Chelatase"/>
    <property type="match status" value="1"/>
</dbReference>
<dbReference type="InterPro" id="IPR002762">
    <property type="entry name" value="CbiX-like"/>
</dbReference>
<evidence type="ECO:0000256" key="2">
    <source>
        <dbReference type="ARBA" id="ARBA00023239"/>
    </source>
</evidence>
<keyword evidence="2" id="KW-0456">Lyase</keyword>
<protein>
    <submittedName>
        <fullName evidence="3">Sirohydrochlorin ferrochelatase</fullName>
    </submittedName>
</protein>
<dbReference type="EMBL" id="JAVIZA010000001">
    <property type="protein sequence ID" value="MDR6168284.1"/>
    <property type="molecule type" value="Genomic_DNA"/>
</dbReference>
<proteinExistence type="predicted"/>
<keyword evidence="1" id="KW-0479">Metal-binding</keyword>
<organism evidence="3 4">
    <name type="scientific">Microbacterium paludicola</name>
    <dbReference type="NCBI Taxonomy" id="300019"/>
    <lineage>
        <taxon>Bacteria</taxon>
        <taxon>Bacillati</taxon>
        <taxon>Actinomycetota</taxon>
        <taxon>Actinomycetes</taxon>
        <taxon>Micrococcales</taxon>
        <taxon>Microbacteriaceae</taxon>
        <taxon>Microbacterium</taxon>
    </lineage>
</organism>
<comment type="caution">
    <text evidence="3">The sequence shown here is derived from an EMBL/GenBank/DDBJ whole genome shotgun (WGS) entry which is preliminary data.</text>
</comment>